<dbReference type="Gene3D" id="1.20.5.1030">
    <property type="entry name" value="Preprotein translocase secy subunit"/>
    <property type="match status" value="1"/>
</dbReference>
<keyword evidence="4 9" id="KW-0812">Transmembrane</keyword>
<organism evidence="10 11">
    <name type="scientific">Candidatus Magasanikbacteria bacterium RIFOXYD1_FULL_40_23</name>
    <dbReference type="NCBI Taxonomy" id="1798705"/>
    <lineage>
        <taxon>Bacteria</taxon>
        <taxon>Candidatus Magasanikiibacteriota</taxon>
    </lineage>
</organism>
<evidence type="ECO:0000256" key="8">
    <source>
        <dbReference type="ARBA" id="ARBA00023136"/>
    </source>
</evidence>
<sequence>MFTAIKDYFVGAFHEMKKVTWPTKSQTINYSLVVIGLSIGMALFLGLLDYVFESAVTALFLK</sequence>
<comment type="function">
    <text evidence="9">Essential subunit of the Sec protein translocation channel SecYEG. Clamps together the 2 halves of SecY. May contact the channel plug during translocation.</text>
</comment>
<accession>A0A1F6P800</accession>
<reference evidence="10 11" key="1">
    <citation type="journal article" date="2016" name="Nat. Commun.">
        <title>Thousands of microbial genomes shed light on interconnected biogeochemical processes in an aquifer system.</title>
        <authorList>
            <person name="Anantharaman K."/>
            <person name="Brown C.T."/>
            <person name="Hug L.A."/>
            <person name="Sharon I."/>
            <person name="Castelle C.J."/>
            <person name="Probst A.J."/>
            <person name="Thomas B.C."/>
            <person name="Singh A."/>
            <person name="Wilkins M.J."/>
            <person name="Karaoz U."/>
            <person name="Brodie E.L."/>
            <person name="Williams K.H."/>
            <person name="Hubbard S.S."/>
            <person name="Banfield J.F."/>
        </authorList>
    </citation>
    <scope>NUCLEOTIDE SEQUENCE [LARGE SCALE GENOMIC DNA]</scope>
</reference>
<keyword evidence="7 9" id="KW-0811">Translocation</keyword>
<proteinExistence type="inferred from homology"/>
<evidence type="ECO:0000313" key="11">
    <source>
        <dbReference type="Proteomes" id="UP000176634"/>
    </source>
</evidence>
<evidence type="ECO:0000313" key="10">
    <source>
        <dbReference type="EMBL" id="OGH92297.1"/>
    </source>
</evidence>
<comment type="caution">
    <text evidence="10">The sequence shown here is derived from an EMBL/GenBank/DDBJ whole genome shotgun (WGS) entry which is preliminary data.</text>
</comment>
<dbReference type="PROSITE" id="PS01067">
    <property type="entry name" value="SECE_SEC61G"/>
    <property type="match status" value="1"/>
</dbReference>
<keyword evidence="5 9" id="KW-0653">Protein transport</keyword>
<evidence type="ECO:0000256" key="5">
    <source>
        <dbReference type="ARBA" id="ARBA00022927"/>
    </source>
</evidence>
<evidence type="ECO:0000256" key="1">
    <source>
        <dbReference type="ARBA" id="ARBA00004370"/>
    </source>
</evidence>
<comment type="similarity">
    <text evidence="9">Belongs to the SecE/SEC61-gamma family.</text>
</comment>
<gene>
    <name evidence="9" type="primary">secE</name>
    <name evidence="10" type="ORF">A2563_04915</name>
</gene>
<keyword evidence="3 9" id="KW-1003">Cell membrane</keyword>
<dbReference type="InterPro" id="IPR005807">
    <property type="entry name" value="SecE_bac"/>
</dbReference>
<dbReference type="GO" id="GO:0065002">
    <property type="term" value="P:intracellular protein transmembrane transport"/>
    <property type="evidence" value="ECO:0007669"/>
    <property type="project" value="UniProtKB-UniRule"/>
</dbReference>
<evidence type="ECO:0000256" key="2">
    <source>
        <dbReference type="ARBA" id="ARBA00022448"/>
    </source>
</evidence>
<evidence type="ECO:0000256" key="7">
    <source>
        <dbReference type="ARBA" id="ARBA00023010"/>
    </source>
</evidence>
<dbReference type="EMBL" id="MFRA01000006">
    <property type="protein sequence ID" value="OGH92297.1"/>
    <property type="molecule type" value="Genomic_DNA"/>
</dbReference>
<dbReference type="HAMAP" id="MF_00422">
    <property type="entry name" value="SecE"/>
    <property type="match status" value="1"/>
</dbReference>
<dbReference type="GO" id="GO:0006605">
    <property type="term" value="P:protein targeting"/>
    <property type="evidence" value="ECO:0007669"/>
    <property type="project" value="UniProtKB-UniRule"/>
</dbReference>
<protein>
    <recommendedName>
        <fullName evidence="9">Protein translocase subunit SecE</fullName>
    </recommendedName>
</protein>
<evidence type="ECO:0000256" key="3">
    <source>
        <dbReference type="ARBA" id="ARBA00022475"/>
    </source>
</evidence>
<comment type="subcellular location">
    <subcellularLocation>
        <location evidence="9">Cell membrane</location>
        <topology evidence="9">Single-pass membrane protein</topology>
    </subcellularLocation>
    <subcellularLocation>
        <location evidence="1">Membrane</location>
    </subcellularLocation>
</comment>
<feature type="transmembrane region" description="Helical" evidence="9">
    <location>
        <begin position="28"/>
        <end position="52"/>
    </location>
</feature>
<evidence type="ECO:0000256" key="4">
    <source>
        <dbReference type="ARBA" id="ARBA00022692"/>
    </source>
</evidence>
<keyword evidence="8 9" id="KW-0472">Membrane</keyword>
<evidence type="ECO:0000256" key="9">
    <source>
        <dbReference type="HAMAP-Rule" id="MF_00422"/>
    </source>
</evidence>
<evidence type="ECO:0000256" key="6">
    <source>
        <dbReference type="ARBA" id="ARBA00022989"/>
    </source>
</evidence>
<dbReference type="GO" id="GO:0043952">
    <property type="term" value="P:protein transport by the Sec complex"/>
    <property type="evidence" value="ECO:0007669"/>
    <property type="project" value="UniProtKB-UniRule"/>
</dbReference>
<dbReference type="InterPro" id="IPR001901">
    <property type="entry name" value="Translocase_SecE/Sec61-g"/>
</dbReference>
<comment type="subunit">
    <text evidence="9">Component of the Sec protein translocase complex. Heterotrimer consisting of SecY, SecE and SecG subunits. The heterotrimers can form oligomers, although 1 heterotrimer is thought to be able to translocate proteins. Interacts with the ribosome. Interacts with SecDF, and other proteins may be involved. Interacts with SecA.</text>
</comment>
<dbReference type="InterPro" id="IPR038379">
    <property type="entry name" value="SecE_sf"/>
</dbReference>
<dbReference type="PANTHER" id="PTHR33910">
    <property type="entry name" value="PROTEIN TRANSLOCASE SUBUNIT SECE"/>
    <property type="match status" value="1"/>
</dbReference>
<dbReference type="NCBIfam" id="TIGR00964">
    <property type="entry name" value="secE_bact"/>
    <property type="match status" value="1"/>
</dbReference>
<dbReference type="GO" id="GO:0009306">
    <property type="term" value="P:protein secretion"/>
    <property type="evidence" value="ECO:0007669"/>
    <property type="project" value="UniProtKB-UniRule"/>
</dbReference>
<dbReference type="Pfam" id="PF00584">
    <property type="entry name" value="SecE"/>
    <property type="match status" value="1"/>
</dbReference>
<dbReference type="GO" id="GO:0005886">
    <property type="term" value="C:plasma membrane"/>
    <property type="evidence" value="ECO:0007669"/>
    <property type="project" value="UniProtKB-SubCell"/>
</dbReference>
<dbReference type="PANTHER" id="PTHR33910:SF1">
    <property type="entry name" value="PROTEIN TRANSLOCASE SUBUNIT SECE"/>
    <property type="match status" value="1"/>
</dbReference>
<dbReference type="AlphaFoldDB" id="A0A1F6P800"/>
<keyword evidence="2 9" id="KW-0813">Transport</keyword>
<dbReference type="GO" id="GO:0008320">
    <property type="term" value="F:protein transmembrane transporter activity"/>
    <property type="evidence" value="ECO:0007669"/>
    <property type="project" value="UniProtKB-UniRule"/>
</dbReference>
<dbReference type="Proteomes" id="UP000176634">
    <property type="component" value="Unassembled WGS sequence"/>
</dbReference>
<keyword evidence="6 9" id="KW-1133">Transmembrane helix</keyword>
<dbReference type="STRING" id="1798705.A2563_04915"/>
<name>A0A1F6P800_9BACT</name>